<reference evidence="1" key="1">
    <citation type="submission" date="2022-07" db="EMBL/GenBank/DDBJ databases">
        <title>Genome Sequence of Leucocoprinus birnbaumii.</title>
        <authorList>
            <person name="Buettner E."/>
        </authorList>
    </citation>
    <scope>NUCLEOTIDE SEQUENCE</scope>
    <source>
        <strain evidence="1">VT141</strain>
    </source>
</reference>
<evidence type="ECO:0000313" key="2">
    <source>
        <dbReference type="Proteomes" id="UP001213000"/>
    </source>
</evidence>
<dbReference type="InterPro" id="IPR036047">
    <property type="entry name" value="F-box-like_dom_sf"/>
</dbReference>
<protein>
    <recommendedName>
        <fullName evidence="3">F-box domain-containing protein</fullName>
    </recommendedName>
</protein>
<dbReference type="Proteomes" id="UP001213000">
    <property type="component" value="Unassembled WGS sequence"/>
</dbReference>
<accession>A0AAD5VLU3</accession>
<dbReference type="Gene3D" id="1.20.1280.50">
    <property type="match status" value="1"/>
</dbReference>
<sequence>MEASSTELLSATPIDILPDDVLSRIFRLVAIPHDQDSLPPTPLQLTLGAVSAQWRRIAWHTPVLWETFAMKITSSNMKVVDMLKSCFINCGSLSCSVILDMEEIDRLPRTRSPWMPRGTREYHISEFIQTPFHSTPLPTDLLATTFREPVSFTSSTSAFLDPPIFKSPIYWLKTYAGPGMAGMTISCVPLGFQHFDILAGPFRSTDHHEMHSLGSQLVSSWLKSVLVVLGPKLTKVICNGPPSSALCPLLDMLWGSISQLPCLQFLKFVCGQRECIESAALLDPLRDFIRSKQAMGAGRFVFELENVELSWSNEDRVSLSRLNEGKFNLEVVQNGSRMNL</sequence>
<gene>
    <name evidence="1" type="ORF">NP233_g9590</name>
</gene>
<evidence type="ECO:0000313" key="1">
    <source>
        <dbReference type="EMBL" id="KAJ3562412.1"/>
    </source>
</evidence>
<dbReference type="AlphaFoldDB" id="A0AAD5VLU3"/>
<name>A0AAD5VLU3_9AGAR</name>
<proteinExistence type="predicted"/>
<evidence type="ECO:0008006" key="3">
    <source>
        <dbReference type="Google" id="ProtNLM"/>
    </source>
</evidence>
<keyword evidence="2" id="KW-1185">Reference proteome</keyword>
<dbReference type="EMBL" id="JANIEX010000872">
    <property type="protein sequence ID" value="KAJ3562412.1"/>
    <property type="molecule type" value="Genomic_DNA"/>
</dbReference>
<organism evidence="1 2">
    <name type="scientific">Leucocoprinus birnbaumii</name>
    <dbReference type="NCBI Taxonomy" id="56174"/>
    <lineage>
        <taxon>Eukaryota</taxon>
        <taxon>Fungi</taxon>
        <taxon>Dikarya</taxon>
        <taxon>Basidiomycota</taxon>
        <taxon>Agaricomycotina</taxon>
        <taxon>Agaricomycetes</taxon>
        <taxon>Agaricomycetidae</taxon>
        <taxon>Agaricales</taxon>
        <taxon>Agaricineae</taxon>
        <taxon>Agaricaceae</taxon>
        <taxon>Leucocoprinus</taxon>
    </lineage>
</organism>
<dbReference type="SUPFAM" id="SSF81383">
    <property type="entry name" value="F-box domain"/>
    <property type="match status" value="1"/>
</dbReference>
<comment type="caution">
    <text evidence="1">The sequence shown here is derived from an EMBL/GenBank/DDBJ whole genome shotgun (WGS) entry which is preliminary data.</text>
</comment>